<name>A0ABT2H9Y1_9MICO</name>
<accession>A0ABT2H9Y1</accession>
<reference evidence="2" key="1">
    <citation type="submission" date="2022-08" db="EMBL/GenBank/DDBJ databases">
        <authorList>
            <person name="Deng Y."/>
            <person name="Han X.-F."/>
            <person name="Zhang Y.-Q."/>
        </authorList>
    </citation>
    <scope>NUCLEOTIDE SEQUENCE</scope>
    <source>
        <strain evidence="2">CPCC 203386</strain>
    </source>
</reference>
<sequence>MMVIIVALIAYILLGIGVAKSIKRCDIGFSEPGDCAILVVFWPIAVTCMSLFGDWKE</sequence>
<evidence type="ECO:0000313" key="3">
    <source>
        <dbReference type="Proteomes" id="UP001165586"/>
    </source>
</evidence>
<dbReference type="EMBL" id="JANLCJ010000116">
    <property type="protein sequence ID" value="MCS5736689.1"/>
    <property type="molecule type" value="Genomic_DNA"/>
</dbReference>
<keyword evidence="1" id="KW-1133">Transmembrane helix</keyword>
<evidence type="ECO:0008006" key="4">
    <source>
        <dbReference type="Google" id="ProtNLM"/>
    </source>
</evidence>
<feature type="transmembrane region" description="Helical" evidence="1">
    <location>
        <begin position="35"/>
        <end position="53"/>
    </location>
</feature>
<keyword evidence="3" id="KW-1185">Reference proteome</keyword>
<keyword evidence="1" id="KW-0472">Membrane</keyword>
<comment type="caution">
    <text evidence="2">The sequence shown here is derived from an EMBL/GenBank/DDBJ whole genome shotgun (WGS) entry which is preliminary data.</text>
</comment>
<evidence type="ECO:0000313" key="2">
    <source>
        <dbReference type="EMBL" id="MCS5736689.1"/>
    </source>
</evidence>
<organism evidence="2 3">
    <name type="scientific">Herbiconiux daphne</name>
    <dbReference type="NCBI Taxonomy" id="2970914"/>
    <lineage>
        <taxon>Bacteria</taxon>
        <taxon>Bacillati</taxon>
        <taxon>Actinomycetota</taxon>
        <taxon>Actinomycetes</taxon>
        <taxon>Micrococcales</taxon>
        <taxon>Microbacteriaceae</taxon>
        <taxon>Herbiconiux</taxon>
    </lineage>
</organism>
<evidence type="ECO:0000256" key="1">
    <source>
        <dbReference type="SAM" id="Phobius"/>
    </source>
</evidence>
<protein>
    <recommendedName>
        <fullName evidence="4">TMhelix containing protein</fullName>
    </recommendedName>
</protein>
<dbReference type="Proteomes" id="UP001165586">
    <property type="component" value="Unassembled WGS sequence"/>
</dbReference>
<dbReference type="RefSeq" id="WP_259542762.1">
    <property type="nucleotide sequence ID" value="NZ_JANLCJ010000116.1"/>
</dbReference>
<keyword evidence="1" id="KW-0812">Transmembrane</keyword>
<gene>
    <name evidence="2" type="ORF">N1032_23445</name>
</gene>
<proteinExistence type="predicted"/>